<dbReference type="EMBL" id="CABVPU010000009">
    <property type="protein sequence ID" value="VWB65581.1"/>
    <property type="molecule type" value="Genomic_DNA"/>
</dbReference>
<evidence type="ECO:0000256" key="1">
    <source>
        <dbReference type="SAM" id="MobiDB-lite"/>
    </source>
</evidence>
<reference evidence="3 4" key="1">
    <citation type="submission" date="2019-09" db="EMBL/GenBank/DDBJ databases">
        <authorList>
            <person name="Depoorter E."/>
        </authorList>
    </citation>
    <scope>NUCLEOTIDE SEQUENCE [LARGE SCALE GENOMIC DNA]</scope>
    <source>
        <strain evidence="3">R-15945</strain>
    </source>
</reference>
<dbReference type="Proteomes" id="UP000494174">
    <property type="component" value="Unassembled WGS sequence"/>
</dbReference>
<protein>
    <recommendedName>
        <fullName evidence="5">Lipoprotein</fullName>
    </recommendedName>
</protein>
<organism evidence="3 4">
    <name type="scientific">Burkholderia lata (strain ATCC 17760 / DSM 23089 / LMG 22485 / NCIMB 9086 / R18194 / 383)</name>
    <dbReference type="NCBI Taxonomy" id="482957"/>
    <lineage>
        <taxon>Bacteria</taxon>
        <taxon>Pseudomonadati</taxon>
        <taxon>Pseudomonadota</taxon>
        <taxon>Betaproteobacteria</taxon>
        <taxon>Burkholderiales</taxon>
        <taxon>Burkholderiaceae</taxon>
        <taxon>Burkholderia</taxon>
        <taxon>Burkholderia cepacia complex</taxon>
    </lineage>
</organism>
<evidence type="ECO:0000313" key="3">
    <source>
        <dbReference type="EMBL" id="VWB65581.1"/>
    </source>
</evidence>
<feature type="chain" id="PRO_5044426508" description="Lipoprotein" evidence="2">
    <location>
        <begin position="27"/>
        <end position="88"/>
    </location>
</feature>
<dbReference type="AlphaFoldDB" id="A0A6P2ID91"/>
<feature type="signal peptide" evidence="2">
    <location>
        <begin position="1"/>
        <end position="26"/>
    </location>
</feature>
<proteinExistence type="predicted"/>
<evidence type="ECO:0008006" key="5">
    <source>
        <dbReference type="Google" id="ProtNLM"/>
    </source>
</evidence>
<accession>A0A6P2ID91</accession>
<gene>
    <name evidence="3" type="ORF">BLA15945_03102</name>
</gene>
<sequence>MKASLKVAAACAAISSAIALMGPVWSAGLPNASVPHTRVEPPPRTTVATEVMPGMSEEGKRHAEREHGMGPNFKEGKHRLSNGNFRRD</sequence>
<name>A0A6P2ID91_BURL3</name>
<keyword evidence="2" id="KW-0732">Signal</keyword>
<evidence type="ECO:0000313" key="4">
    <source>
        <dbReference type="Proteomes" id="UP000494174"/>
    </source>
</evidence>
<evidence type="ECO:0000256" key="2">
    <source>
        <dbReference type="SAM" id="SignalP"/>
    </source>
</evidence>
<feature type="compositionally biased region" description="Basic and acidic residues" evidence="1">
    <location>
        <begin position="57"/>
        <end position="68"/>
    </location>
</feature>
<feature type="region of interest" description="Disordered" evidence="1">
    <location>
        <begin position="54"/>
        <end position="88"/>
    </location>
</feature>
<dbReference type="RefSeq" id="WP_174912462.1">
    <property type="nucleotide sequence ID" value="NZ_CABVPS010000003.1"/>
</dbReference>